<name>A0A2T4GJ18_FUSCU</name>
<evidence type="ECO:0000313" key="3">
    <source>
        <dbReference type="Proteomes" id="UP000241587"/>
    </source>
</evidence>
<reference evidence="1 3" key="1">
    <citation type="submission" date="2018-02" db="EMBL/GenBank/DDBJ databases">
        <title>Fusarium culmorum secondary metabolites in fungal-bacterial-plant interactions.</title>
        <authorList>
            <person name="Schmidt R."/>
        </authorList>
    </citation>
    <scope>NUCLEOTIDE SEQUENCE [LARGE SCALE GENOMIC DNA]</scope>
    <source>
        <strain evidence="1 3">PV</strain>
    </source>
</reference>
<dbReference type="AlphaFoldDB" id="A0A2T4GJ18"/>
<dbReference type="Proteomes" id="UP000663297">
    <property type="component" value="Chromosome 2"/>
</dbReference>
<dbReference type="EMBL" id="CP064748">
    <property type="protein sequence ID" value="QPC60934.1"/>
    <property type="molecule type" value="Genomic_DNA"/>
</dbReference>
<dbReference type="OrthoDB" id="5103079at2759"/>
<sequence>MTSTDIRDNYDFSGKERQNAASCLDVYPPLWLRSWSSSGLDCLIVVLRRIYSYNLLEPGIMGRLGWYQQSEARNPILGHAWHVFGNSPDEIQRTTADRKRVDDALRSLGVDPTASFESLCTSSLMTETFWAHGVFSLTHPPFSAETGLPIPLSADEMVKISTLELNSTQPAGTLQHVANQAFGVRRWGEGQMVLRPHKPWVIRVVYSQKHPDKPTLTFQEVGRVKYYLMAVVRMRQGSGRDLVRTYNPTGSNVLFHGHNANAIMDKGWSIKDGKRKYMLFYGFIPANVDLGLTDPTWFPEVAEPEEVAEDWIADFEAAIERAKATLPSTVSRSE</sequence>
<organism evidence="1 3">
    <name type="scientific">Fusarium culmorum</name>
    <dbReference type="NCBI Taxonomy" id="5516"/>
    <lineage>
        <taxon>Eukaryota</taxon>
        <taxon>Fungi</taxon>
        <taxon>Dikarya</taxon>
        <taxon>Ascomycota</taxon>
        <taxon>Pezizomycotina</taxon>
        <taxon>Sordariomycetes</taxon>
        <taxon>Hypocreomycetidae</taxon>
        <taxon>Hypocreales</taxon>
        <taxon>Nectriaceae</taxon>
        <taxon>Fusarium</taxon>
    </lineage>
</organism>
<evidence type="ECO:0000313" key="1">
    <source>
        <dbReference type="EMBL" id="PTD03578.1"/>
    </source>
</evidence>
<evidence type="ECO:0000313" key="2">
    <source>
        <dbReference type="EMBL" id="QPC60934.1"/>
    </source>
</evidence>
<gene>
    <name evidence="1" type="ORF">FCULG_00000283</name>
    <name evidence="2" type="ORF">HYE67_003165</name>
</gene>
<proteinExistence type="predicted"/>
<dbReference type="EMBL" id="PVEM01000012">
    <property type="protein sequence ID" value="PTD03578.1"/>
    <property type="molecule type" value="Genomic_DNA"/>
</dbReference>
<accession>A0A2T4GJ18</accession>
<keyword evidence="3" id="KW-1185">Reference proteome</keyword>
<protein>
    <submittedName>
        <fullName evidence="1">Uncharacterized protein</fullName>
    </submittedName>
</protein>
<reference evidence="2" key="2">
    <citation type="submission" date="2020-11" db="EMBL/GenBank/DDBJ databases">
        <title>The chromosome-scale genome resource for two endophytic Fusarium species: F. culmorum and F. pseudograminearum.</title>
        <authorList>
            <person name="Yuan Z."/>
        </authorList>
    </citation>
    <scope>NUCLEOTIDE SEQUENCE</scope>
    <source>
        <strain evidence="2">Class2-1B</strain>
    </source>
</reference>
<dbReference type="Proteomes" id="UP000241587">
    <property type="component" value="Unassembled WGS sequence"/>
</dbReference>